<feature type="transmembrane region" description="Helical" evidence="3">
    <location>
        <begin position="37"/>
        <end position="58"/>
    </location>
</feature>
<dbReference type="GO" id="GO:0006196">
    <property type="term" value="P:AMP catabolic process"/>
    <property type="evidence" value="ECO:0007669"/>
    <property type="project" value="TreeGrafter"/>
</dbReference>
<dbReference type="GO" id="GO:0008253">
    <property type="term" value="F:5'-nucleotidase activity"/>
    <property type="evidence" value="ECO:0007669"/>
    <property type="project" value="UniProtKB-EC"/>
</dbReference>
<dbReference type="InterPro" id="IPR006179">
    <property type="entry name" value="5_nucleotidase/apyrase"/>
</dbReference>
<evidence type="ECO:0000256" key="2">
    <source>
        <dbReference type="ARBA" id="ARBA00012643"/>
    </source>
</evidence>
<keyword evidence="3" id="KW-0472">Membrane</keyword>
<proteinExistence type="predicted"/>
<dbReference type="STRING" id="106582.ENSMZEP00005001093"/>
<dbReference type="AlphaFoldDB" id="A0A3P9AU01"/>
<reference evidence="4 5" key="1">
    <citation type="journal article" date="2014" name="Nature">
        <title>The genomic substrate for adaptive radiation in African cichlid fish.</title>
        <authorList>
            <person name="Brawand D."/>
            <person name="Wagner C.E."/>
            <person name="Li Y.I."/>
            <person name="Malinsky M."/>
            <person name="Keller I."/>
            <person name="Fan S."/>
            <person name="Simakov O."/>
            <person name="Ng A.Y."/>
            <person name="Lim Z.W."/>
            <person name="Bezault E."/>
            <person name="Turner-Maier J."/>
            <person name="Johnson J."/>
            <person name="Alcazar R."/>
            <person name="Noh H.J."/>
            <person name="Russell P."/>
            <person name="Aken B."/>
            <person name="Alfoldi J."/>
            <person name="Amemiya C."/>
            <person name="Azzouzi N."/>
            <person name="Baroiller J.F."/>
            <person name="Barloy-Hubler F."/>
            <person name="Berlin A."/>
            <person name="Bloomquist R."/>
            <person name="Carleton K.L."/>
            <person name="Conte M.A."/>
            <person name="D'Cotta H."/>
            <person name="Eshel O."/>
            <person name="Gaffney L."/>
            <person name="Galibert F."/>
            <person name="Gante H.F."/>
            <person name="Gnerre S."/>
            <person name="Greuter L."/>
            <person name="Guyon R."/>
            <person name="Haddad N.S."/>
            <person name="Haerty W."/>
            <person name="Harris R.M."/>
            <person name="Hofmann H.A."/>
            <person name="Hourlier T."/>
            <person name="Hulata G."/>
            <person name="Jaffe D.B."/>
            <person name="Lara M."/>
            <person name="Lee A.P."/>
            <person name="MacCallum I."/>
            <person name="Mwaiko S."/>
            <person name="Nikaido M."/>
            <person name="Nishihara H."/>
            <person name="Ozouf-Costaz C."/>
            <person name="Penman D.J."/>
            <person name="Przybylski D."/>
            <person name="Rakotomanga M."/>
            <person name="Renn S.C.P."/>
            <person name="Ribeiro F.J."/>
            <person name="Ron M."/>
            <person name="Salzburger W."/>
            <person name="Sanchez-Pulido L."/>
            <person name="Santos M.E."/>
            <person name="Searle S."/>
            <person name="Sharpe T."/>
            <person name="Swofford R."/>
            <person name="Tan F.J."/>
            <person name="Williams L."/>
            <person name="Young S."/>
            <person name="Yin S."/>
            <person name="Okada N."/>
            <person name="Kocher T.D."/>
            <person name="Miska E.A."/>
            <person name="Lander E.S."/>
            <person name="Venkatesh B."/>
            <person name="Fernald R.D."/>
            <person name="Meyer A."/>
            <person name="Ponting C.P."/>
            <person name="Streelman J.T."/>
            <person name="Lindblad-Toh K."/>
            <person name="Seehausen O."/>
            <person name="Di Palma F."/>
        </authorList>
    </citation>
    <scope>NUCLEOTIDE SEQUENCE</scope>
</reference>
<evidence type="ECO:0000256" key="3">
    <source>
        <dbReference type="SAM" id="Phobius"/>
    </source>
</evidence>
<reference evidence="4" key="3">
    <citation type="submission" date="2025-09" db="UniProtKB">
        <authorList>
            <consortium name="Ensembl"/>
        </authorList>
    </citation>
    <scope>IDENTIFICATION</scope>
</reference>
<dbReference type="SUPFAM" id="SSF56300">
    <property type="entry name" value="Metallo-dependent phosphatases"/>
    <property type="match status" value="1"/>
</dbReference>
<accession>A0A3P9AU01</accession>
<keyword evidence="5" id="KW-1185">Reference proteome</keyword>
<organism evidence="4 5">
    <name type="scientific">Maylandia zebra</name>
    <name type="common">zebra mbuna</name>
    <dbReference type="NCBI Taxonomy" id="106582"/>
    <lineage>
        <taxon>Eukaryota</taxon>
        <taxon>Metazoa</taxon>
        <taxon>Chordata</taxon>
        <taxon>Craniata</taxon>
        <taxon>Vertebrata</taxon>
        <taxon>Euteleostomi</taxon>
        <taxon>Actinopterygii</taxon>
        <taxon>Neopterygii</taxon>
        <taxon>Teleostei</taxon>
        <taxon>Neoteleostei</taxon>
        <taxon>Acanthomorphata</taxon>
        <taxon>Ovalentaria</taxon>
        <taxon>Cichlomorphae</taxon>
        <taxon>Cichliformes</taxon>
        <taxon>Cichlidae</taxon>
        <taxon>African cichlids</taxon>
        <taxon>Pseudocrenilabrinae</taxon>
        <taxon>Haplochromini</taxon>
        <taxon>Maylandia</taxon>
        <taxon>Maylandia zebra complex</taxon>
    </lineage>
</organism>
<dbReference type="GO" id="GO:0005886">
    <property type="term" value="C:plasma membrane"/>
    <property type="evidence" value="ECO:0007669"/>
    <property type="project" value="TreeGrafter"/>
</dbReference>
<dbReference type="Proteomes" id="UP000265160">
    <property type="component" value="LG15"/>
</dbReference>
<keyword evidence="3" id="KW-0812">Transmembrane</keyword>
<dbReference type="EC" id="3.1.3.5" evidence="2"/>
<dbReference type="PANTHER" id="PTHR11575:SF24">
    <property type="entry name" value="5'-NUCLEOTIDASE"/>
    <property type="match status" value="1"/>
</dbReference>
<dbReference type="InterPro" id="IPR029052">
    <property type="entry name" value="Metallo-depent_PP-like"/>
</dbReference>
<name>A0A3P9AU01_9CICH</name>
<reference evidence="4" key="2">
    <citation type="submission" date="2025-08" db="UniProtKB">
        <authorList>
            <consortium name="Ensembl"/>
        </authorList>
    </citation>
    <scope>IDENTIFICATION</scope>
</reference>
<dbReference type="Gene3D" id="3.60.21.10">
    <property type="match status" value="1"/>
</dbReference>
<comment type="catalytic activity">
    <reaction evidence="1">
        <text>a ribonucleoside 5'-phosphate + H2O = a ribonucleoside + phosphate</text>
        <dbReference type="Rhea" id="RHEA:12484"/>
        <dbReference type="ChEBI" id="CHEBI:15377"/>
        <dbReference type="ChEBI" id="CHEBI:18254"/>
        <dbReference type="ChEBI" id="CHEBI:43474"/>
        <dbReference type="ChEBI" id="CHEBI:58043"/>
        <dbReference type="EC" id="3.1.3.5"/>
    </reaction>
</comment>
<dbReference type="Ensembl" id="ENSMZET00005001181.1">
    <property type="protein sequence ID" value="ENSMZEP00005001093.1"/>
    <property type="gene ID" value="ENSMZEG00005000930.1"/>
</dbReference>
<keyword evidence="3" id="KW-1133">Transmembrane helix</keyword>
<sequence>FSVISDFSKENSCCLMCSGCLVVWPPSSQRGRINNQLLLISSFFVSKLFIPCFLFQVFGNHEFDNGVEGLMKPFLEQIKCPILSANIKPDHTLNIFTIGREKVGVVGYTTQETPALSKPGPHLQFLDEVTSLQVQIIALGHSGFTVDQMIAKKVRGVDVVIGGHTNTFLYTVWNCLHLVAWAALHHYLGIRKEESP</sequence>
<evidence type="ECO:0000256" key="1">
    <source>
        <dbReference type="ARBA" id="ARBA00000815"/>
    </source>
</evidence>
<dbReference type="GeneTree" id="ENSGT00530000063775"/>
<protein>
    <recommendedName>
        <fullName evidence="2">5'-nucleotidase</fullName>
        <ecNumber evidence="2">3.1.3.5</ecNumber>
    </recommendedName>
</protein>
<evidence type="ECO:0000313" key="4">
    <source>
        <dbReference type="Ensembl" id="ENSMZEP00005001093.1"/>
    </source>
</evidence>
<evidence type="ECO:0000313" key="5">
    <source>
        <dbReference type="Proteomes" id="UP000265160"/>
    </source>
</evidence>
<dbReference type="PANTHER" id="PTHR11575">
    <property type="entry name" value="5'-NUCLEOTIDASE-RELATED"/>
    <property type="match status" value="1"/>
</dbReference>